<dbReference type="GO" id="GO:0003700">
    <property type="term" value="F:DNA-binding transcription factor activity"/>
    <property type="evidence" value="ECO:0007669"/>
    <property type="project" value="TreeGrafter"/>
</dbReference>
<dbReference type="InterPro" id="IPR001647">
    <property type="entry name" value="HTH_TetR"/>
</dbReference>
<dbReference type="InterPro" id="IPR050109">
    <property type="entry name" value="HTH-type_TetR-like_transc_reg"/>
</dbReference>
<protein>
    <submittedName>
        <fullName evidence="6">TetR family transcriptional regulator</fullName>
    </submittedName>
</protein>
<dbReference type="Proteomes" id="UP000617734">
    <property type="component" value="Unassembled WGS sequence"/>
</dbReference>
<dbReference type="GeneID" id="95355068"/>
<keyword evidence="7" id="KW-1185">Reference proteome</keyword>
<proteinExistence type="predicted"/>
<dbReference type="PANTHER" id="PTHR30055:SF234">
    <property type="entry name" value="HTH-TYPE TRANSCRIPTIONAL REGULATOR BETI"/>
    <property type="match status" value="1"/>
</dbReference>
<feature type="domain" description="HTH tetR-type" evidence="5">
    <location>
        <begin position="30"/>
        <end position="90"/>
    </location>
</feature>
<evidence type="ECO:0000313" key="7">
    <source>
        <dbReference type="Proteomes" id="UP000617734"/>
    </source>
</evidence>
<feature type="DNA-binding region" description="H-T-H motif" evidence="4">
    <location>
        <begin position="53"/>
        <end position="72"/>
    </location>
</feature>
<evidence type="ECO:0000256" key="1">
    <source>
        <dbReference type="ARBA" id="ARBA00023015"/>
    </source>
</evidence>
<reference evidence="6" key="1">
    <citation type="journal article" date="2014" name="Int. J. Syst. Evol. Microbiol.">
        <title>Complete genome sequence of Corynebacterium casei LMG S-19264T (=DSM 44701T), isolated from a smear-ripened cheese.</title>
        <authorList>
            <consortium name="US DOE Joint Genome Institute (JGI-PGF)"/>
            <person name="Walter F."/>
            <person name="Albersmeier A."/>
            <person name="Kalinowski J."/>
            <person name="Ruckert C."/>
        </authorList>
    </citation>
    <scope>NUCLEOTIDE SEQUENCE</scope>
    <source>
        <strain evidence="6">JCM 4646</strain>
    </source>
</reference>
<keyword evidence="3" id="KW-0804">Transcription</keyword>
<evidence type="ECO:0000313" key="6">
    <source>
        <dbReference type="EMBL" id="GHH76179.1"/>
    </source>
</evidence>
<dbReference type="EMBL" id="BNBO01000028">
    <property type="protein sequence ID" value="GHH76179.1"/>
    <property type="molecule type" value="Genomic_DNA"/>
</dbReference>
<dbReference type="RefSeq" id="WP_190212860.1">
    <property type="nucleotide sequence ID" value="NZ_BNBO01000028.1"/>
</dbReference>
<evidence type="ECO:0000256" key="3">
    <source>
        <dbReference type="ARBA" id="ARBA00023163"/>
    </source>
</evidence>
<reference evidence="6" key="2">
    <citation type="submission" date="2020-09" db="EMBL/GenBank/DDBJ databases">
        <authorList>
            <person name="Sun Q."/>
            <person name="Ohkuma M."/>
        </authorList>
    </citation>
    <scope>NUCLEOTIDE SEQUENCE</scope>
    <source>
        <strain evidence="6">JCM 4646</strain>
    </source>
</reference>
<name>A0A919KXW4_9ACTN</name>
<keyword evidence="2 4" id="KW-0238">DNA-binding</keyword>
<dbReference type="PANTHER" id="PTHR30055">
    <property type="entry name" value="HTH-TYPE TRANSCRIPTIONAL REGULATOR RUTR"/>
    <property type="match status" value="1"/>
</dbReference>
<dbReference type="Gene3D" id="1.10.357.10">
    <property type="entry name" value="Tetracycline Repressor, domain 2"/>
    <property type="match status" value="1"/>
</dbReference>
<dbReference type="GO" id="GO:0000976">
    <property type="term" value="F:transcription cis-regulatory region binding"/>
    <property type="evidence" value="ECO:0007669"/>
    <property type="project" value="TreeGrafter"/>
</dbReference>
<evidence type="ECO:0000256" key="2">
    <source>
        <dbReference type="ARBA" id="ARBA00023125"/>
    </source>
</evidence>
<dbReference type="InterPro" id="IPR041347">
    <property type="entry name" value="MftR_C"/>
</dbReference>
<dbReference type="PROSITE" id="PS50977">
    <property type="entry name" value="HTH_TETR_2"/>
    <property type="match status" value="1"/>
</dbReference>
<dbReference type="PRINTS" id="PR00455">
    <property type="entry name" value="HTHTETR"/>
</dbReference>
<sequence length="245" mass="26329">MNARTVDWSAGRLARDGVDRAEGLRERKKRLMRQQLSDTATEMFVERGFEAVRVAEVAAACGVSEKTVFNYFPTKESLVLDQPEATMAALRTELARPELTPVDAALRVLADELGALTAWLDGHEDPALAVARLRRFGELVQATPALRAHQRDMTDQLVAAAAETLARRAGAGPEDPEPQIAATALLGLWPIQFRALRTHLDGTRTPAQVRAAVTADVLRAAELLAAGLGPWPPAGPEPAPAPALP</sequence>
<dbReference type="Gene3D" id="1.10.10.60">
    <property type="entry name" value="Homeodomain-like"/>
    <property type="match status" value="1"/>
</dbReference>
<keyword evidence="1" id="KW-0805">Transcription regulation</keyword>
<dbReference type="Pfam" id="PF00440">
    <property type="entry name" value="TetR_N"/>
    <property type="match status" value="1"/>
</dbReference>
<evidence type="ECO:0000259" key="5">
    <source>
        <dbReference type="PROSITE" id="PS50977"/>
    </source>
</evidence>
<dbReference type="Pfam" id="PF17754">
    <property type="entry name" value="TetR_C_14"/>
    <property type="match status" value="1"/>
</dbReference>
<evidence type="ECO:0000256" key="4">
    <source>
        <dbReference type="PROSITE-ProRule" id="PRU00335"/>
    </source>
</evidence>
<organism evidence="6 7">
    <name type="scientific">Kitasatospora indigofera</name>
    <dbReference type="NCBI Taxonomy" id="67307"/>
    <lineage>
        <taxon>Bacteria</taxon>
        <taxon>Bacillati</taxon>
        <taxon>Actinomycetota</taxon>
        <taxon>Actinomycetes</taxon>
        <taxon>Kitasatosporales</taxon>
        <taxon>Streptomycetaceae</taxon>
        <taxon>Kitasatospora</taxon>
    </lineage>
</organism>
<accession>A0A919KXW4</accession>
<dbReference type="AlphaFoldDB" id="A0A919KXW4"/>
<comment type="caution">
    <text evidence="6">The sequence shown here is derived from an EMBL/GenBank/DDBJ whole genome shotgun (WGS) entry which is preliminary data.</text>
</comment>
<dbReference type="SUPFAM" id="SSF46689">
    <property type="entry name" value="Homeodomain-like"/>
    <property type="match status" value="1"/>
</dbReference>
<dbReference type="InterPro" id="IPR009057">
    <property type="entry name" value="Homeodomain-like_sf"/>
</dbReference>
<gene>
    <name evidence="6" type="ORF">GCM10018781_46890</name>
</gene>